<organism evidence="1 2">
    <name type="scientific">Pseudomonas amygdali pv. morsprunorum</name>
    <dbReference type="NCBI Taxonomy" id="129138"/>
    <lineage>
        <taxon>Bacteria</taxon>
        <taxon>Pseudomonadati</taxon>
        <taxon>Pseudomonadota</taxon>
        <taxon>Gammaproteobacteria</taxon>
        <taxon>Pseudomonadales</taxon>
        <taxon>Pseudomonadaceae</taxon>
        <taxon>Pseudomonas</taxon>
        <taxon>Pseudomonas amygdali</taxon>
    </lineage>
</organism>
<sequence>MKVLPRSILTESREIAHHASCDERSASQSRLISEFLATVSLESAAIETYELFSSYVDSLSPASRTRSSTVLSLEKFILWAICIAMKPLDEFTTSDLKEFLIFCSRPPETWVGAWKTRFVICNNSEAHNASWKPFRQAICCPDMGNVINRFFKYLSPVLGSQPMLSSSDLAPAPREPISDVDDYVALRYLEYLADLAPSNTRVLERSLFVFSVCYYLEFKFKELRAERVNFSMACFSAIGSDTPIFTMRGRLRDYNIAIPLALVVATIRYRQSLGLSPIPSVHEDDPIFTEGQVDKLMSRLPRMPGLGRSASKLLDRAISFRVAKIVEPSTFRISRSESARQYRLSWERKQILNGLGINRSEESLDTKSAYNTQERPSPLCGLSHNKVITLSEHQSLVYAATNFSKSRSELVLVSLGALRLYGALSADRLKLVAFEKLLLWSIYVKNKSFRSLTVLDAREFYEFCLSPPMSWTQNSSQRRFAFGEGEVVPNPNWTPFLKITELDNDMCLRAGRIIDWCENVYNSLIALEIVRINIFLNILN</sequence>
<name>A0A3M2WW89_PSEA0</name>
<evidence type="ECO:0000313" key="2">
    <source>
        <dbReference type="Proteomes" id="UP000277952"/>
    </source>
</evidence>
<dbReference type="Proteomes" id="UP000277952">
    <property type="component" value="Unassembled WGS sequence"/>
</dbReference>
<dbReference type="EMBL" id="RBNS01000098">
    <property type="protein sequence ID" value="RML55445.1"/>
    <property type="molecule type" value="Genomic_DNA"/>
</dbReference>
<dbReference type="AlphaFoldDB" id="A0A3M2WW89"/>
<protein>
    <submittedName>
        <fullName evidence="1">Uncharacterized protein</fullName>
    </submittedName>
</protein>
<evidence type="ECO:0000313" key="1">
    <source>
        <dbReference type="EMBL" id="RML55445.1"/>
    </source>
</evidence>
<proteinExistence type="predicted"/>
<gene>
    <name evidence="1" type="ORF">ALQ94_01752</name>
</gene>
<accession>A0A3M2WW89</accession>
<comment type="caution">
    <text evidence="1">The sequence shown here is derived from an EMBL/GenBank/DDBJ whole genome shotgun (WGS) entry which is preliminary data.</text>
</comment>
<reference evidence="1 2" key="1">
    <citation type="submission" date="2018-08" db="EMBL/GenBank/DDBJ databases">
        <title>Recombination of ecologically and evolutionarily significant loci maintains genetic cohesion in the Pseudomonas syringae species complex.</title>
        <authorList>
            <person name="Dillon M."/>
            <person name="Thakur S."/>
            <person name="Almeida R.N.D."/>
            <person name="Weir B.S."/>
            <person name="Guttman D.S."/>
        </authorList>
    </citation>
    <scope>NUCLEOTIDE SEQUENCE [LARGE SCALE GENOMIC DNA]</scope>
    <source>
        <strain evidence="1 2">19322</strain>
    </source>
</reference>